<comment type="caution">
    <text evidence="3">The sequence shown here is derived from an EMBL/GenBank/DDBJ whole genome shotgun (WGS) entry which is preliminary data.</text>
</comment>
<dbReference type="AlphaFoldDB" id="A0A8J3ID76"/>
<accession>A0A8J3ID76</accession>
<feature type="domain" description="Sortilin N-terminal" evidence="2">
    <location>
        <begin position="92"/>
        <end position="224"/>
    </location>
</feature>
<dbReference type="InterPro" id="IPR015943">
    <property type="entry name" value="WD40/YVTN_repeat-like_dom_sf"/>
</dbReference>
<evidence type="ECO:0000313" key="3">
    <source>
        <dbReference type="EMBL" id="GHO91353.1"/>
    </source>
</evidence>
<dbReference type="Gene3D" id="2.130.10.10">
    <property type="entry name" value="YVTN repeat-like/Quinoprotein amine dehydrogenase"/>
    <property type="match status" value="2"/>
</dbReference>
<keyword evidence="4" id="KW-1185">Reference proteome</keyword>
<evidence type="ECO:0000259" key="2">
    <source>
        <dbReference type="Pfam" id="PF15902"/>
    </source>
</evidence>
<protein>
    <recommendedName>
        <fullName evidence="2">Sortilin N-terminal domain-containing protein</fullName>
    </recommendedName>
</protein>
<dbReference type="InterPro" id="IPR031778">
    <property type="entry name" value="Sortilin_N"/>
</dbReference>
<keyword evidence="1" id="KW-0677">Repeat</keyword>
<dbReference type="Pfam" id="PF15902">
    <property type="entry name" value="Sortilin-Vps10"/>
    <property type="match status" value="1"/>
</dbReference>
<evidence type="ECO:0000313" key="4">
    <source>
        <dbReference type="Proteomes" id="UP000597444"/>
    </source>
</evidence>
<gene>
    <name evidence="3" type="ORF">KSF_014010</name>
</gene>
<dbReference type="RefSeq" id="WP_220202252.1">
    <property type="nucleotide sequence ID" value="NZ_BNJK01000001.1"/>
</dbReference>
<dbReference type="PROSITE" id="PS51257">
    <property type="entry name" value="PROKAR_LIPOPROTEIN"/>
    <property type="match status" value="1"/>
</dbReference>
<dbReference type="SUPFAM" id="SSF110296">
    <property type="entry name" value="Oligoxyloglucan reducing end-specific cellobiohydrolase"/>
    <property type="match status" value="1"/>
</dbReference>
<name>A0A8J3ID76_9CHLR</name>
<organism evidence="3 4">
    <name type="scientific">Reticulibacter mediterranei</name>
    <dbReference type="NCBI Taxonomy" id="2778369"/>
    <lineage>
        <taxon>Bacteria</taxon>
        <taxon>Bacillati</taxon>
        <taxon>Chloroflexota</taxon>
        <taxon>Ktedonobacteria</taxon>
        <taxon>Ktedonobacterales</taxon>
        <taxon>Reticulibacteraceae</taxon>
        <taxon>Reticulibacter</taxon>
    </lineage>
</organism>
<proteinExistence type="predicted"/>
<reference evidence="3" key="1">
    <citation type="submission" date="2020-10" db="EMBL/GenBank/DDBJ databases">
        <title>Taxonomic study of unclassified bacteria belonging to the class Ktedonobacteria.</title>
        <authorList>
            <person name="Yabe S."/>
            <person name="Wang C.M."/>
            <person name="Zheng Y."/>
            <person name="Sakai Y."/>
            <person name="Cavaletti L."/>
            <person name="Monciardini P."/>
            <person name="Donadio S."/>
        </authorList>
    </citation>
    <scope>NUCLEOTIDE SEQUENCE</scope>
    <source>
        <strain evidence="3">ID150040</strain>
    </source>
</reference>
<evidence type="ECO:0000256" key="1">
    <source>
        <dbReference type="ARBA" id="ARBA00022737"/>
    </source>
</evidence>
<dbReference type="Proteomes" id="UP000597444">
    <property type="component" value="Unassembled WGS sequence"/>
</dbReference>
<sequence length="433" mass="47589">MKKELPHKTTLAHSCLLFMGILLVVSMLVACSSQGVTTASTQIPLPKILGSGTLIYDGRYVVGTKGGTFGMHMVNAQVGWGLHSNDNGTHVTLYRTTDGGKSWKHLSAPSGLTSTQFDFYGFDETMAFLIPMDSSSYPHPLSYYYGTTDSGATWQRRDWPTMPALKGVAATFKWTFLDHNQGWVTAVPNMTGGCGCGDVGKPKKPVDFEVLFHTTDGGQHWQKVAQLPSKYEIDSLIFTDAHNGWLSAKIDDPKHPFPDPYHYPSTLFLTHDGGHTWTQQSLALPPQEVNRPLNIQITFSTAREGSLFVGFLQEGEYADAIKTYQYLPQADGTTWKVNGPVLPTASDGTYVDFTRLDDTHIAENGYGYSSLLTLQKNSWMGTPLPSTYHDFVVQMFSLQTGIALAMVSNKDSVVFTISNSGKTWTKVGDVPQA</sequence>
<dbReference type="EMBL" id="BNJK01000001">
    <property type="protein sequence ID" value="GHO91353.1"/>
    <property type="molecule type" value="Genomic_DNA"/>
</dbReference>